<feature type="region of interest" description="Disordered" evidence="1">
    <location>
        <begin position="1"/>
        <end position="52"/>
    </location>
</feature>
<dbReference type="Proteomes" id="UP000242474">
    <property type="component" value="Unassembled WGS sequence"/>
</dbReference>
<dbReference type="InterPro" id="IPR019034">
    <property type="entry name" value="UPF0390"/>
</dbReference>
<reference evidence="2 3" key="1">
    <citation type="journal article" date="2015" name="Genome Biol. Evol.">
        <title>Phylogenomic analyses indicate that early fungi evolved digesting cell walls of algal ancestors of land plants.</title>
        <authorList>
            <person name="Chang Y."/>
            <person name="Wang S."/>
            <person name="Sekimoto S."/>
            <person name="Aerts A.L."/>
            <person name="Choi C."/>
            <person name="Clum A."/>
            <person name="LaButti K.M."/>
            <person name="Lindquist E.A."/>
            <person name="Yee Ngan C."/>
            <person name="Ohm R.A."/>
            <person name="Salamov A.A."/>
            <person name="Grigoriev I.V."/>
            <person name="Spatafora J.W."/>
            <person name="Berbee M.L."/>
        </authorList>
    </citation>
    <scope>NUCLEOTIDE SEQUENCE [LARGE SCALE GENOMIC DNA]</scope>
    <source>
        <strain evidence="2 3">NRRL 1564</strain>
    </source>
</reference>
<sequence>MAQGSGIKKKTVIASKSKGNNISKRRGLNGSTSVPLRKGRISKAPKKQDAAKHLKLQKKLRAGVTNTLEQAMSVKAGAVGKLTIMKDAQNAGKNMEIKKRKY</sequence>
<proteinExistence type="predicted"/>
<dbReference type="OrthoDB" id="5239630at2759"/>
<keyword evidence="3" id="KW-1185">Reference proteome</keyword>
<protein>
    <submittedName>
        <fullName evidence="2">Uncharacterized protein</fullName>
    </submittedName>
</protein>
<dbReference type="Pfam" id="PF09495">
    <property type="entry name" value="DUF2462"/>
    <property type="match status" value="1"/>
</dbReference>
<dbReference type="EMBL" id="KZ303535">
    <property type="protein sequence ID" value="PIA13513.1"/>
    <property type="molecule type" value="Genomic_DNA"/>
</dbReference>
<evidence type="ECO:0000313" key="2">
    <source>
        <dbReference type="EMBL" id="PIA13513.1"/>
    </source>
</evidence>
<evidence type="ECO:0000256" key="1">
    <source>
        <dbReference type="SAM" id="MobiDB-lite"/>
    </source>
</evidence>
<evidence type="ECO:0000313" key="3">
    <source>
        <dbReference type="Proteomes" id="UP000242474"/>
    </source>
</evidence>
<gene>
    <name evidence="2" type="ORF">COEREDRAFT_89527</name>
</gene>
<organism evidence="2 3">
    <name type="scientific">Coemansia reversa (strain ATCC 12441 / NRRL 1564)</name>
    <dbReference type="NCBI Taxonomy" id="763665"/>
    <lineage>
        <taxon>Eukaryota</taxon>
        <taxon>Fungi</taxon>
        <taxon>Fungi incertae sedis</taxon>
        <taxon>Zoopagomycota</taxon>
        <taxon>Kickxellomycotina</taxon>
        <taxon>Kickxellomycetes</taxon>
        <taxon>Kickxellales</taxon>
        <taxon>Kickxellaceae</taxon>
        <taxon>Coemansia</taxon>
    </lineage>
</organism>
<name>A0A2G5B3B5_COERN</name>
<accession>A0A2G5B3B5</accession>
<dbReference type="AlphaFoldDB" id="A0A2G5B3B5"/>